<proteinExistence type="predicted"/>
<sequence length="41" mass="4757">MASEDGEAYLKANYEEGIVKYFRRILNRSISLHVNRHCATT</sequence>
<name>A0A133Q6Z4_9BACT</name>
<gene>
    <name evidence="1" type="ORF">HMPREF3226_01489</name>
</gene>
<protein>
    <submittedName>
        <fullName evidence="1">Uncharacterized protein</fullName>
    </submittedName>
</protein>
<comment type="caution">
    <text evidence="1">The sequence shown here is derived from an EMBL/GenBank/DDBJ whole genome shotgun (WGS) entry which is preliminary data.</text>
</comment>
<dbReference type="EMBL" id="LRQG01000108">
    <property type="protein sequence ID" value="KXA38634.1"/>
    <property type="molecule type" value="Genomic_DNA"/>
</dbReference>
<dbReference type="Proteomes" id="UP000070533">
    <property type="component" value="Unassembled WGS sequence"/>
</dbReference>
<keyword evidence="2" id="KW-1185">Reference proteome</keyword>
<reference evidence="2" key="1">
    <citation type="submission" date="2016-01" db="EMBL/GenBank/DDBJ databases">
        <authorList>
            <person name="Mitreva M."/>
            <person name="Pepin K.H."/>
            <person name="Mihindukulasuriya K.A."/>
            <person name="Fulton R."/>
            <person name="Fronick C."/>
            <person name="O'Laughlin M."/>
            <person name="Miner T."/>
            <person name="Herter B."/>
            <person name="Rosa B.A."/>
            <person name="Cordes M."/>
            <person name="Tomlinson C."/>
            <person name="Wollam A."/>
            <person name="Palsikar V.B."/>
            <person name="Mardis E.R."/>
            <person name="Wilson R.K."/>
        </authorList>
    </citation>
    <scope>NUCLEOTIDE SEQUENCE [LARGE SCALE GENOMIC DNA]</scope>
    <source>
        <strain evidence="2">MJR7716</strain>
    </source>
</reference>
<accession>A0A133Q6Z4</accession>
<organism evidence="1 2">
    <name type="scientific">Prevotella corporis</name>
    <dbReference type="NCBI Taxonomy" id="28128"/>
    <lineage>
        <taxon>Bacteria</taxon>
        <taxon>Pseudomonadati</taxon>
        <taxon>Bacteroidota</taxon>
        <taxon>Bacteroidia</taxon>
        <taxon>Bacteroidales</taxon>
        <taxon>Prevotellaceae</taxon>
        <taxon>Prevotella</taxon>
    </lineage>
</organism>
<evidence type="ECO:0000313" key="2">
    <source>
        <dbReference type="Proteomes" id="UP000070533"/>
    </source>
</evidence>
<evidence type="ECO:0000313" key="1">
    <source>
        <dbReference type="EMBL" id="KXA38634.1"/>
    </source>
</evidence>
<dbReference type="AlphaFoldDB" id="A0A133Q6Z4"/>